<dbReference type="AlphaFoldDB" id="A0A8J6HPL0"/>
<evidence type="ECO:0000313" key="2">
    <source>
        <dbReference type="EMBL" id="KAH0818008.1"/>
    </source>
</evidence>
<sequence length="409" mass="45703">MDKTRKNGNVQQPLTNGRRTFRYSLTVRYGTVIELDRTTPNERCEGSLDHETVNFLRLLGGSRDLAAPNGSQNGIGNPLTSMIADSDHHAKFALKRLAAQPPARRSPTESSTNSSSADDTFFAISPRLVVARHEMAGPYFPLRQGALIPVLVLFWSHFGRVLVPLKTLVRLILLRLPFTVTRRNLVPLNSIGRQRSSLSSGKGCYVGFSVWPFPLCPGPFLPIMKEPQPSRFSPLSRPVPSHWRISGVQVRPEISNTSHALLQPPPGTIRQVTDTVPEGFRRHQACLLRHLFVCYPPSRALTADPRTAYAPRSYPGRVASHHSRKRDWRSRHTATDPNGVKSRDVTTAEYSLRESISAQGREGRGFDSDPGRNLNNLKKKGHILSRDSEVTLSHWSRSIELVIMPLIDL</sequence>
<name>A0A8J6HPL0_TENMO</name>
<feature type="region of interest" description="Disordered" evidence="1">
    <location>
        <begin position="98"/>
        <end position="118"/>
    </location>
</feature>
<feature type="region of interest" description="Disordered" evidence="1">
    <location>
        <begin position="306"/>
        <end position="341"/>
    </location>
</feature>
<proteinExistence type="predicted"/>
<feature type="compositionally biased region" description="Basic residues" evidence="1">
    <location>
        <begin position="319"/>
        <end position="332"/>
    </location>
</feature>
<protein>
    <submittedName>
        <fullName evidence="2">Uncharacterized protein</fullName>
    </submittedName>
</protein>
<dbReference type="EMBL" id="JABDTM020018451">
    <property type="protein sequence ID" value="KAH0818008.1"/>
    <property type="molecule type" value="Genomic_DNA"/>
</dbReference>
<comment type="caution">
    <text evidence="2">The sequence shown here is derived from an EMBL/GenBank/DDBJ whole genome shotgun (WGS) entry which is preliminary data.</text>
</comment>
<organism evidence="2 3">
    <name type="scientific">Tenebrio molitor</name>
    <name type="common">Yellow mealworm beetle</name>
    <dbReference type="NCBI Taxonomy" id="7067"/>
    <lineage>
        <taxon>Eukaryota</taxon>
        <taxon>Metazoa</taxon>
        <taxon>Ecdysozoa</taxon>
        <taxon>Arthropoda</taxon>
        <taxon>Hexapoda</taxon>
        <taxon>Insecta</taxon>
        <taxon>Pterygota</taxon>
        <taxon>Neoptera</taxon>
        <taxon>Endopterygota</taxon>
        <taxon>Coleoptera</taxon>
        <taxon>Polyphaga</taxon>
        <taxon>Cucujiformia</taxon>
        <taxon>Tenebrionidae</taxon>
        <taxon>Tenebrio</taxon>
    </lineage>
</organism>
<reference evidence="2" key="1">
    <citation type="journal article" date="2020" name="J Insects Food Feed">
        <title>The yellow mealworm (Tenebrio molitor) genome: a resource for the emerging insects as food and feed industry.</title>
        <authorList>
            <person name="Eriksson T."/>
            <person name="Andere A."/>
            <person name="Kelstrup H."/>
            <person name="Emery V."/>
            <person name="Picard C."/>
        </authorList>
    </citation>
    <scope>NUCLEOTIDE SEQUENCE</scope>
    <source>
        <strain evidence="2">Stoneville</strain>
        <tissue evidence="2">Whole head</tissue>
    </source>
</reference>
<gene>
    <name evidence="2" type="ORF">GEV33_004783</name>
</gene>
<keyword evidence="3" id="KW-1185">Reference proteome</keyword>
<evidence type="ECO:0000256" key="1">
    <source>
        <dbReference type="SAM" id="MobiDB-lite"/>
    </source>
</evidence>
<dbReference type="Proteomes" id="UP000719412">
    <property type="component" value="Unassembled WGS sequence"/>
</dbReference>
<accession>A0A8J6HPL0</accession>
<evidence type="ECO:0000313" key="3">
    <source>
        <dbReference type="Proteomes" id="UP000719412"/>
    </source>
</evidence>
<reference evidence="2" key="2">
    <citation type="submission" date="2021-08" db="EMBL/GenBank/DDBJ databases">
        <authorList>
            <person name="Eriksson T."/>
        </authorList>
    </citation>
    <scope>NUCLEOTIDE SEQUENCE</scope>
    <source>
        <strain evidence="2">Stoneville</strain>
        <tissue evidence="2">Whole head</tissue>
    </source>
</reference>